<sequence>MSFKTLTIIILSVFITVVFMQNTDEVLFTILWKEIYISKLLMMLIVTVFGFIVGLIIARPKKKAPLATEIAKDIPFEVNNPNEDYLNHHDKKGLSDEDRDYIS</sequence>
<dbReference type="KEGG" id="pej:FYC62_02430"/>
<feature type="compositionally biased region" description="Basic and acidic residues" evidence="1">
    <location>
        <begin position="85"/>
        <end position="103"/>
    </location>
</feature>
<keyword evidence="2" id="KW-0812">Transmembrane</keyword>
<proteinExistence type="predicted"/>
<dbReference type="RefSeq" id="WP_149073776.1">
    <property type="nucleotide sequence ID" value="NZ_CP043329.1"/>
</dbReference>
<evidence type="ECO:0000313" key="3">
    <source>
        <dbReference type="EMBL" id="QEK50648.1"/>
    </source>
</evidence>
<name>A0A5C0VD38_9SPHI</name>
<protein>
    <recommendedName>
        <fullName evidence="5">LapA family protein</fullName>
    </recommendedName>
</protein>
<reference evidence="3 4" key="1">
    <citation type="submission" date="2019-08" db="EMBL/GenBank/DDBJ databases">
        <title>Pedobacter sp. nov., isolated from Han river, South Korea.</title>
        <authorList>
            <person name="Lee D.-H."/>
            <person name="Kim Y.-S."/>
            <person name="Hwang E.-M."/>
            <person name="Le Tran T.C."/>
            <person name="Cha C.-J."/>
        </authorList>
    </citation>
    <scope>NUCLEOTIDE SEQUENCE [LARGE SCALE GENOMIC DNA]</scope>
    <source>
        <strain evidence="3 4">CJ43</strain>
    </source>
</reference>
<evidence type="ECO:0000256" key="1">
    <source>
        <dbReference type="SAM" id="MobiDB-lite"/>
    </source>
</evidence>
<organism evidence="3 4">
    <name type="scientific">Pedobacter aquae</name>
    <dbReference type="NCBI Taxonomy" id="2605747"/>
    <lineage>
        <taxon>Bacteria</taxon>
        <taxon>Pseudomonadati</taxon>
        <taxon>Bacteroidota</taxon>
        <taxon>Sphingobacteriia</taxon>
        <taxon>Sphingobacteriales</taxon>
        <taxon>Sphingobacteriaceae</taxon>
        <taxon>Pedobacter</taxon>
    </lineage>
</organism>
<accession>A0A5C0VD38</accession>
<dbReference type="Proteomes" id="UP000323653">
    <property type="component" value="Chromosome"/>
</dbReference>
<dbReference type="AlphaFoldDB" id="A0A5C0VD38"/>
<evidence type="ECO:0008006" key="5">
    <source>
        <dbReference type="Google" id="ProtNLM"/>
    </source>
</evidence>
<feature type="region of interest" description="Disordered" evidence="1">
    <location>
        <begin position="78"/>
        <end position="103"/>
    </location>
</feature>
<gene>
    <name evidence="3" type="ORF">FYC62_02430</name>
</gene>
<keyword evidence="4" id="KW-1185">Reference proteome</keyword>
<evidence type="ECO:0000313" key="4">
    <source>
        <dbReference type="Proteomes" id="UP000323653"/>
    </source>
</evidence>
<keyword evidence="2" id="KW-1133">Transmembrane helix</keyword>
<evidence type="ECO:0000256" key="2">
    <source>
        <dbReference type="SAM" id="Phobius"/>
    </source>
</evidence>
<feature type="transmembrane region" description="Helical" evidence="2">
    <location>
        <begin position="36"/>
        <end position="58"/>
    </location>
</feature>
<keyword evidence="2" id="KW-0472">Membrane</keyword>
<dbReference type="EMBL" id="CP043329">
    <property type="protein sequence ID" value="QEK50648.1"/>
    <property type="molecule type" value="Genomic_DNA"/>
</dbReference>